<dbReference type="Proteomes" id="UP001153328">
    <property type="component" value="Unassembled WGS sequence"/>
</dbReference>
<evidence type="ECO:0000313" key="1">
    <source>
        <dbReference type="EMBL" id="CAG7614032.1"/>
    </source>
</evidence>
<name>A0A9W4E2E2_9ACTN</name>
<reference evidence="1" key="1">
    <citation type="submission" date="2021-06" db="EMBL/GenBank/DDBJ databases">
        <authorList>
            <person name="Arsene-Ploetze F."/>
        </authorList>
    </citation>
    <scope>NUCLEOTIDE SEQUENCE</scope>
    <source>
        <strain evidence="1">SBRY1</strain>
    </source>
</reference>
<evidence type="ECO:0000313" key="2">
    <source>
        <dbReference type="Proteomes" id="UP001153328"/>
    </source>
</evidence>
<organism evidence="1 2">
    <name type="scientific">Actinacidiphila bryophytorum</name>
    <dbReference type="NCBI Taxonomy" id="1436133"/>
    <lineage>
        <taxon>Bacteria</taxon>
        <taxon>Bacillati</taxon>
        <taxon>Actinomycetota</taxon>
        <taxon>Actinomycetes</taxon>
        <taxon>Kitasatosporales</taxon>
        <taxon>Streptomycetaceae</taxon>
        <taxon>Actinacidiphila</taxon>
    </lineage>
</organism>
<proteinExistence type="predicted"/>
<comment type="caution">
    <text evidence="1">The sequence shown here is derived from an EMBL/GenBank/DDBJ whole genome shotgun (WGS) entry which is preliminary data.</text>
</comment>
<sequence length="66" mass="7264">MEPAQLTAETVGAGGLITAVDHGRQGCESIRARNVDMTERLGQFLSLVPRVLPLSQDRTRDKESER</sequence>
<keyword evidence="2" id="KW-1185">Reference proteome</keyword>
<dbReference type="AlphaFoldDB" id="A0A9W4E2E2"/>
<accession>A0A9W4E2E2</accession>
<gene>
    <name evidence="1" type="ORF">SBRY_100227</name>
</gene>
<dbReference type="EMBL" id="CAJVAX010000002">
    <property type="protein sequence ID" value="CAG7614032.1"/>
    <property type="molecule type" value="Genomic_DNA"/>
</dbReference>
<protein>
    <submittedName>
        <fullName evidence="1">Uncharacterized protein</fullName>
    </submittedName>
</protein>